<proteinExistence type="predicted"/>
<sequence length="281" mass="31271" precursor="true">MFMFSIRVAVAIGLLALPLSVGAAENDSLQEQSSVPKEVKTTAEIVKAVEAHHRDLMGVVDPPNVRTAQFKTDEIQVFVAWHSPFSGVKGCFVFVYLFDASKNLWTKEISKIVKGTNDLSVEFGDKVILRDEDGKVFYTHLVTVPAIDPATIKDKVSIQLGDELITEFHREGNRLLQPAKSKVADDHQATVVMKLELTSASPFPPPREGATRPFLSVVNNFDSTLYFRALVRQKGSSLFFELSEEAPSLAAKSTFLKCWDFDTAVEEVVLYDFKLSNEKPE</sequence>
<dbReference type="KEGG" id="psl:Psta_0496"/>
<evidence type="ECO:0000256" key="1">
    <source>
        <dbReference type="SAM" id="SignalP"/>
    </source>
</evidence>
<name>D2R3F3_PIRSD</name>
<evidence type="ECO:0008006" key="4">
    <source>
        <dbReference type="Google" id="ProtNLM"/>
    </source>
</evidence>
<reference evidence="2 3" key="1">
    <citation type="journal article" date="2009" name="Stand. Genomic Sci.">
        <title>Complete genome sequence of Pirellula staleyi type strain (ATCC 27377).</title>
        <authorList>
            <person name="Clum A."/>
            <person name="Tindall B.J."/>
            <person name="Sikorski J."/>
            <person name="Ivanova N."/>
            <person name="Mavrommatis K."/>
            <person name="Lucas S."/>
            <person name="Glavina del Rio T."/>
            <person name="Nolan M."/>
            <person name="Chen F."/>
            <person name="Tice H."/>
            <person name="Pitluck S."/>
            <person name="Cheng J.F."/>
            <person name="Chertkov O."/>
            <person name="Brettin T."/>
            <person name="Han C."/>
            <person name="Detter J.C."/>
            <person name="Kuske C."/>
            <person name="Bruce D."/>
            <person name="Goodwin L."/>
            <person name="Ovchinikova G."/>
            <person name="Pati A."/>
            <person name="Mikhailova N."/>
            <person name="Chen A."/>
            <person name="Palaniappan K."/>
            <person name="Land M."/>
            <person name="Hauser L."/>
            <person name="Chang Y.J."/>
            <person name="Jeffries C.D."/>
            <person name="Chain P."/>
            <person name="Rohde M."/>
            <person name="Goker M."/>
            <person name="Bristow J."/>
            <person name="Eisen J.A."/>
            <person name="Markowitz V."/>
            <person name="Hugenholtz P."/>
            <person name="Kyrpides N.C."/>
            <person name="Klenk H.P."/>
            <person name="Lapidus A."/>
        </authorList>
    </citation>
    <scope>NUCLEOTIDE SEQUENCE [LARGE SCALE GENOMIC DNA]</scope>
    <source>
        <strain evidence="3">ATCC 27377 / DSM 6068 / ICPB 4128</strain>
    </source>
</reference>
<keyword evidence="3" id="KW-1185">Reference proteome</keyword>
<dbReference type="OrthoDB" id="270689at2"/>
<dbReference type="EMBL" id="CP001848">
    <property type="protein sequence ID" value="ADB15184.1"/>
    <property type="molecule type" value="Genomic_DNA"/>
</dbReference>
<evidence type="ECO:0000313" key="2">
    <source>
        <dbReference type="EMBL" id="ADB15184.1"/>
    </source>
</evidence>
<dbReference type="AlphaFoldDB" id="D2R3F3"/>
<dbReference type="Proteomes" id="UP000001887">
    <property type="component" value="Chromosome"/>
</dbReference>
<gene>
    <name evidence="2" type="ordered locus">Psta_0496</name>
</gene>
<organism evidence="2 3">
    <name type="scientific">Pirellula staleyi (strain ATCC 27377 / DSM 6068 / ICPB 4128)</name>
    <name type="common">Pirella staleyi</name>
    <dbReference type="NCBI Taxonomy" id="530564"/>
    <lineage>
        <taxon>Bacteria</taxon>
        <taxon>Pseudomonadati</taxon>
        <taxon>Planctomycetota</taxon>
        <taxon>Planctomycetia</taxon>
        <taxon>Pirellulales</taxon>
        <taxon>Pirellulaceae</taxon>
        <taxon>Pirellula</taxon>
    </lineage>
</organism>
<dbReference type="HOGENOM" id="CLU_989915_0_0_0"/>
<accession>D2R3F3</accession>
<evidence type="ECO:0000313" key="3">
    <source>
        <dbReference type="Proteomes" id="UP000001887"/>
    </source>
</evidence>
<feature type="chain" id="PRO_5003035414" description="Secreted protein" evidence="1">
    <location>
        <begin position="24"/>
        <end position="281"/>
    </location>
</feature>
<protein>
    <recommendedName>
        <fullName evidence="4">Secreted protein</fullName>
    </recommendedName>
</protein>
<keyword evidence="1" id="KW-0732">Signal</keyword>
<feature type="signal peptide" evidence="1">
    <location>
        <begin position="1"/>
        <end position="23"/>
    </location>
</feature>